<dbReference type="GO" id="GO:0003677">
    <property type="term" value="F:DNA binding"/>
    <property type="evidence" value="ECO:0007669"/>
    <property type="project" value="UniProtKB-KW"/>
</dbReference>
<dbReference type="InterPro" id="IPR018060">
    <property type="entry name" value="HTH_AraC"/>
</dbReference>
<evidence type="ECO:0000313" key="13">
    <source>
        <dbReference type="Proteomes" id="UP001500523"/>
    </source>
</evidence>
<dbReference type="InterPro" id="IPR004026">
    <property type="entry name" value="Ada_DNA_repair_Zn-bd"/>
</dbReference>
<dbReference type="InterPro" id="IPR016221">
    <property type="entry name" value="Bifunct_regulatory_prot_Ada"/>
</dbReference>
<keyword evidence="13" id="KW-1185">Reference proteome</keyword>
<keyword evidence="6" id="KW-0805">Transcription regulation</keyword>
<dbReference type="InterPro" id="IPR036631">
    <property type="entry name" value="MGMT_N_sf"/>
</dbReference>
<evidence type="ECO:0000256" key="6">
    <source>
        <dbReference type="ARBA" id="ARBA00023015"/>
    </source>
</evidence>
<dbReference type="SUPFAM" id="SSF46689">
    <property type="entry name" value="Homeodomain-like"/>
    <property type="match status" value="1"/>
</dbReference>
<dbReference type="InterPro" id="IPR009057">
    <property type="entry name" value="Homeodomain-like_sf"/>
</dbReference>
<dbReference type="InterPro" id="IPR001497">
    <property type="entry name" value="MethylDNA_cys_MeTrfase_AS"/>
</dbReference>
<evidence type="ECO:0000256" key="9">
    <source>
        <dbReference type="ARBA" id="ARBA00023204"/>
    </source>
</evidence>
<comment type="catalytic activity">
    <reaction evidence="1">
        <text>a 4-O-methyl-thymidine in DNA + L-cysteinyl-[protein] = a thymidine in DNA + S-methyl-L-cysteinyl-[protein]</text>
        <dbReference type="Rhea" id="RHEA:53428"/>
        <dbReference type="Rhea" id="RHEA-COMP:10131"/>
        <dbReference type="Rhea" id="RHEA-COMP:10132"/>
        <dbReference type="Rhea" id="RHEA-COMP:13555"/>
        <dbReference type="Rhea" id="RHEA-COMP:13556"/>
        <dbReference type="ChEBI" id="CHEBI:29950"/>
        <dbReference type="ChEBI" id="CHEBI:82612"/>
        <dbReference type="ChEBI" id="CHEBI:137386"/>
        <dbReference type="ChEBI" id="CHEBI:137387"/>
        <dbReference type="EC" id="2.1.1.63"/>
    </reaction>
</comment>
<dbReference type="Pfam" id="PF01035">
    <property type="entry name" value="DNA_binding_1"/>
    <property type="match status" value="1"/>
</dbReference>
<dbReference type="RefSeq" id="WP_344692526.1">
    <property type="nucleotide sequence ID" value="NZ_BAABBF010000002.1"/>
</dbReference>
<dbReference type="PANTHER" id="PTHR10815:SF14">
    <property type="entry name" value="BIFUNCTIONAL TRANSCRIPTIONAL ACTIVATOR_DNA REPAIR ENZYME ADA"/>
    <property type="match status" value="1"/>
</dbReference>
<dbReference type="SUPFAM" id="SSF53155">
    <property type="entry name" value="Methylated DNA-protein cysteine methyltransferase domain"/>
    <property type="match status" value="1"/>
</dbReference>
<evidence type="ECO:0000256" key="3">
    <source>
        <dbReference type="ARBA" id="ARBA00022603"/>
    </source>
</evidence>
<feature type="domain" description="HTH araC/xylS-type" evidence="11">
    <location>
        <begin position="96"/>
        <end position="178"/>
    </location>
</feature>
<dbReference type="EMBL" id="BAABBF010000002">
    <property type="protein sequence ID" value="GAA3704564.1"/>
    <property type="molecule type" value="Genomic_DNA"/>
</dbReference>
<dbReference type="InterPro" id="IPR036388">
    <property type="entry name" value="WH-like_DNA-bd_sf"/>
</dbReference>
<keyword evidence="9" id="KW-0234">DNA repair</keyword>
<keyword evidence="4" id="KW-0808">Transferase</keyword>
<dbReference type="Gene3D" id="1.10.10.60">
    <property type="entry name" value="Homeodomain-like"/>
    <property type="match status" value="1"/>
</dbReference>
<dbReference type="SUPFAM" id="SSF57884">
    <property type="entry name" value="Ada DNA repair protein, N-terminal domain (N-Ada 10)"/>
    <property type="match status" value="1"/>
</dbReference>
<comment type="caution">
    <text evidence="12">The sequence shown here is derived from an EMBL/GenBank/DDBJ whole genome shotgun (WGS) entry which is preliminary data.</text>
</comment>
<dbReference type="PANTHER" id="PTHR10815">
    <property type="entry name" value="METHYLATED-DNA--PROTEIN-CYSTEINE METHYLTRANSFERASE"/>
    <property type="match status" value="1"/>
</dbReference>
<evidence type="ECO:0000256" key="7">
    <source>
        <dbReference type="ARBA" id="ARBA00023159"/>
    </source>
</evidence>
<dbReference type="InterPro" id="IPR014048">
    <property type="entry name" value="MethylDNA_cys_MeTrfase_DNA-bd"/>
</dbReference>
<name>A0ABP7DKJ1_9SPHN</name>
<proteinExistence type="predicted"/>
<evidence type="ECO:0000256" key="8">
    <source>
        <dbReference type="ARBA" id="ARBA00023163"/>
    </source>
</evidence>
<dbReference type="GO" id="GO:0008168">
    <property type="term" value="F:methyltransferase activity"/>
    <property type="evidence" value="ECO:0007669"/>
    <property type="project" value="UniProtKB-KW"/>
</dbReference>
<organism evidence="12 13">
    <name type="scientific">Sphingomonas cynarae</name>
    <dbReference type="NCBI Taxonomy" id="930197"/>
    <lineage>
        <taxon>Bacteria</taxon>
        <taxon>Pseudomonadati</taxon>
        <taxon>Pseudomonadota</taxon>
        <taxon>Alphaproteobacteria</taxon>
        <taxon>Sphingomonadales</taxon>
        <taxon>Sphingomonadaceae</taxon>
        <taxon>Sphingomonas</taxon>
    </lineage>
</organism>
<dbReference type="Pfam" id="PF12833">
    <property type="entry name" value="HTH_18"/>
    <property type="match status" value="1"/>
</dbReference>
<gene>
    <name evidence="12" type="primary">ada</name>
    <name evidence="12" type="ORF">GCM10022268_12760</name>
</gene>
<dbReference type="Gene3D" id="3.40.10.10">
    <property type="entry name" value="DNA Methylphosphotriester Repair Domain"/>
    <property type="match status" value="1"/>
</dbReference>
<sequence length="350" mass="36481">MTDPFDDAAAWTAFVARDRDADGRFVVAVTTTGIYCRPSCPARRPRRENVSFHADAIAARAAGYRPCRRCLPDGVARDRAAVAAAAAILDAGEAPTLAGLAARVGYAPHHFQRLFVRATGVSPAAYARARRAARGAAALPASDSVTAAIYAAGYAAPSRFYDNVAPRLGMTPAQRRRGAPGETIRWTIVPTSLGPLLIAATMRGLCRVAFDEDAAALARLFPLAAIEPGDAALVAMAARVVAQVESPARDTGLPVDVRGTAFQEAIWQALQAIPPGETRSYAELAALAGYPGATRAAGTACGANPVAVVVPCHRILRGDGALGGYAHGPDRKRALLDREGWTGKAGPEHG</sequence>
<comment type="cofactor">
    <cofactor evidence="2">
        <name>Zn(2+)</name>
        <dbReference type="ChEBI" id="CHEBI:29105"/>
    </cofactor>
</comment>
<dbReference type="GO" id="GO:0032259">
    <property type="term" value="P:methylation"/>
    <property type="evidence" value="ECO:0007669"/>
    <property type="project" value="UniProtKB-KW"/>
</dbReference>
<protein>
    <submittedName>
        <fullName evidence="12">Bifunctional DNA-binding transcriptional regulator/O6-methylguanine-DNA methyltransferase Ada</fullName>
    </submittedName>
</protein>
<evidence type="ECO:0000256" key="2">
    <source>
        <dbReference type="ARBA" id="ARBA00001947"/>
    </source>
</evidence>
<keyword evidence="8" id="KW-0804">Transcription</keyword>
<dbReference type="SUPFAM" id="SSF46767">
    <property type="entry name" value="Methylated DNA-protein cysteine methyltransferase, C-terminal domain"/>
    <property type="match status" value="1"/>
</dbReference>
<reference evidence="13" key="1">
    <citation type="journal article" date="2019" name="Int. J. Syst. Evol. Microbiol.">
        <title>The Global Catalogue of Microorganisms (GCM) 10K type strain sequencing project: providing services to taxonomists for standard genome sequencing and annotation.</title>
        <authorList>
            <consortium name="The Broad Institute Genomics Platform"/>
            <consortium name="The Broad Institute Genome Sequencing Center for Infectious Disease"/>
            <person name="Wu L."/>
            <person name="Ma J."/>
        </authorList>
    </citation>
    <scope>NUCLEOTIDE SEQUENCE [LARGE SCALE GENOMIC DNA]</scope>
    <source>
        <strain evidence="13">JCM 17498</strain>
    </source>
</reference>
<comment type="catalytic activity">
    <reaction evidence="10">
        <text>a 6-O-methyl-2'-deoxyguanosine in DNA + L-cysteinyl-[protein] = S-methyl-L-cysteinyl-[protein] + a 2'-deoxyguanosine in DNA</text>
        <dbReference type="Rhea" id="RHEA:24000"/>
        <dbReference type="Rhea" id="RHEA-COMP:10131"/>
        <dbReference type="Rhea" id="RHEA-COMP:10132"/>
        <dbReference type="Rhea" id="RHEA-COMP:11367"/>
        <dbReference type="Rhea" id="RHEA-COMP:11368"/>
        <dbReference type="ChEBI" id="CHEBI:29950"/>
        <dbReference type="ChEBI" id="CHEBI:82612"/>
        <dbReference type="ChEBI" id="CHEBI:85445"/>
        <dbReference type="ChEBI" id="CHEBI:85448"/>
        <dbReference type="EC" id="2.1.1.63"/>
    </reaction>
</comment>
<accession>A0ABP7DKJ1</accession>
<keyword evidence="5" id="KW-0227">DNA damage</keyword>
<dbReference type="PROSITE" id="PS00374">
    <property type="entry name" value="MGMT"/>
    <property type="match status" value="1"/>
</dbReference>
<dbReference type="NCBIfam" id="TIGR00589">
    <property type="entry name" value="ogt"/>
    <property type="match status" value="1"/>
</dbReference>
<dbReference type="PROSITE" id="PS01124">
    <property type="entry name" value="HTH_ARAC_FAMILY_2"/>
    <property type="match status" value="1"/>
</dbReference>
<dbReference type="Pfam" id="PF02805">
    <property type="entry name" value="Ada_Zn_binding"/>
    <property type="match status" value="1"/>
</dbReference>
<evidence type="ECO:0000259" key="11">
    <source>
        <dbReference type="PROSITE" id="PS01124"/>
    </source>
</evidence>
<dbReference type="PIRSF" id="PIRSF000409">
    <property type="entry name" value="Ada"/>
    <property type="match status" value="1"/>
</dbReference>
<evidence type="ECO:0000256" key="5">
    <source>
        <dbReference type="ARBA" id="ARBA00022763"/>
    </source>
</evidence>
<evidence type="ECO:0000256" key="1">
    <source>
        <dbReference type="ARBA" id="ARBA00001286"/>
    </source>
</evidence>
<dbReference type="Gene3D" id="3.30.160.70">
    <property type="entry name" value="Methylated DNA-protein cysteine methyltransferase domain"/>
    <property type="match status" value="1"/>
</dbReference>
<dbReference type="InterPro" id="IPR036217">
    <property type="entry name" value="MethylDNA_cys_MeTrfase_DNAb"/>
</dbReference>
<keyword evidence="3 12" id="KW-0489">Methyltransferase</keyword>
<dbReference type="Gene3D" id="1.10.10.10">
    <property type="entry name" value="Winged helix-like DNA-binding domain superfamily/Winged helix DNA-binding domain"/>
    <property type="match status" value="1"/>
</dbReference>
<evidence type="ECO:0000256" key="10">
    <source>
        <dbReference type="ARBA" id="ARBA00049348"/>
    </source>
</evidence>
<evidence type="ECO:0000256" key="4">
    <source>
        <dbReference type="ARBA" id="ARBA00022679"/>
    </source>
</evidence>
<evidence type="ECO:0000313" key="12">
    <source>
        <dbReference type="EMBL" id="GAA3704564.1"/>
    </source>
</evidence>
<keyword evidence="7" id="KW-0010">Activator</keyword>
<keyword evidence="12" id="KW-0238">DNA-binding</keyword>
<dbReference type="SMART" id="SM00342">
    <property type="entry name" value="HTH_ARAC"/>
    <property type="match status" value="1"/>
</dbReference>
<dbReference type="InterPro" id="IPR035451">
    <property type="entry name" value="Ada-like_dom_sf"/>
</dbReference>
<dbReference type="Proteomes" id="UP001500523">
    <property type="component" value="Unassembled WGS sequence"/>
</dbReference>
<dbReference type="CDD" id="cd06445">
    <property type="entry name" value="ATase"/>
    <property type="match status" value="1"/>
</dbReference>